<comment type="caution">
    <text evidence="8">The sequence shown here is derived from an EMBL/GenBank/DDBJ whole genome shotgun (WGS) entry which is preliminary data.</text>
</comment>
<dbReference type="InterPro" id="IPR007045">
    <property type="entry name" value="KduI"/>
</dbReference>
<dbReference type="RefSeq" id="WP_106203274.1">
    <property type="nucleotide sequence ID" value="NZ_PVTD01000001.1"/>
</dbReference>
<dbReference type="OrthoDB" id="9770644at2"/>
<keyword evidence="4 7" id="KW-0479">Metal-binding</keyword>
<evidence type="ECO:0000256" key="6">
    <source>
        <dbReference type="ARBA" id="ARBA00023235"/>
    </source>
</evidence>
<gene>
    <name evidence="7" type="primary">kduI</name>
    <name evidence="8" type="ORF">CLV78_101621</name>
</gene>
<comment type="catalytic activity">
    <reaction evidence="1 7">
        <text>5-dehydro-4-deoxy-D-glucuronate = 3-deoxy-D-glycero-2,5-hexodiulosonate</text>
        <dbReference type="Rhea" id="RHEA:23896"/>
        <dbReference type="ChEBI" id="CHEBI:17117"/>
        <dbReference type="ChEBI" id="CHEBI:29071"/>
        <dbReference type="EC" id="5.3.1.17"/>
    </reaction>
</comment>
<dbReference type="EMBL" id="PVTD01000001">
    <property type="protein sequence ID" value="PRY26522.1"/>
    <property type="molecule type" value="Genomic_DNA"/>
</dbReference>
<dbReference type="InterPro" id="IPR014710">
    <property type="entry name" value="RmlC-like_jellyroll"/>
</dbReference>
<feature type="binding site" evidence="7">
    <location>
        <position position="199"/>
    </location>
    <ligand>
        <name>Zn(2+)</name>
        <dbReference type="ChEBI" id="CHEBI:29105"/>
    </ligand>
</feature>
<reference evidence="8 9" key="1">
    <citation type="submission" date="2018-03" db="EMBL/GenBank/DDBJ databases">
        <title>Genomic Encyclopedia of Archaeal and Bacterial Type Strains, Phase II (KMG-II): from individual species to whole genera.</title>
        <authorList>
            <person name="Goeker M."/>
        </authorList>
    </citation>
    <scope>NUCLEOTIDE SEQUENCE [LARGE SCALE GENOMIC DNA]</scope>
    <source>
        <strain evidence="8 9">DSM 29328</strain>
    </source>
</reference>
<sequence length="274" mass="29894">MLTVKSIYAVDPTTAKSFDTAALRENFLVESAFVEGEIRLTYTHYDRLIVGGAVPAGTDLVLDHVDETGTDGFLDRREVGILNIGGTGTVSAGGESWSLNKGDMLYLGMGMGPITFAGEGRFYIASAPAHTTYPATLIRPEDAEQVTLGAQETSNHRSICKSIHPDGVKSCQLMMGYTQLHGGSVWNTMPAHLHDRRMEAYLYFDVAEGQRVFHFMGKPDETRHLVVANEQIAVSPPWSIHSGAGTGSYTFCWVMAGDNMSFTDMDMVAIEDLK</sequence>
<dbReference type="Proteomes" id="UP000239480">
    <property type="component" value="Unassembled WGS sequence"/>
</dbReference>
<dbReference type="GO" id="GO:0042840">
    <property type="term" value="P:D-glucuronate catabolic process"/>
    <property type="evidence" value="ECO:0007669"/>
    <property type="project" value="TreeGrafter"/>
</dbReference>
<dbReference type="Pfam" id="PF04962">
    <property type="entry name" value="KduI"/>
    <property type="match status" value="1"/>
</dbReference>
<dbReference type="InterPro" id="IPR027449">
    <property type="entry name" value="KduI_N"/>
</dbReference>
<feature type="binding site" evidence="7">
    <location>
        <position position="192"/>
    </location>
    <ligand>
        <name>Zn(2+)</name>
        <dbReference type="ChEBI" id="CHEBI:29105"/>
    </ligand>
</feature>
<evidence type="ECO:0000313" key="8">
    <source>
        <dbReference type="EMBL" id="PRY26522.1"/>
    </source>
</evidence>
<dbReference type="UniPathway" id="UPA00545">
    <property type="reaction ID" value="UER00826"/>
</dbReference>
<dbReference type="PANTHER" id="PTHR38461">
    <property type="entry name" value="4-DEOXY-L-THREO-5-HEXOSULOSE-URONATE KETOL-ISOMERASE"/>
    <property type="match status" value="1"/>
</dbReference>
<protein>
    <recommendedName>
        <fullName evidence="7">4-deoxy-L-threo-5-hexosulose-uronate ketol-isomerase</fullName>
        <ecNumber evidence="7">5.3.1.17</ecNumber>
    </recommendedName>
    <alternativeName>
        <fullName evidence="7">5-keto-4-deoxyuronate isomerase</fullName>
    </alternativeName>
    <alternativeName>
        <fullName evidence="7">DKI isomerase</fullName>
    </alternativeName>
</protein>
<dbReference type="Gene3D" id="2.60.120.10">
    <property type="entry name" value="Jelly Rolls"/>
    <property type="match status" value="1"/>
</dbReference>
<proteinExistence type="inferred from homology"/>
<dbReference type="InterPro" id="IPR021120">
    <property type="entry name" value="KduI/IolB_isomerase"/>
</dbReference>
<keyword evidence="6 7" id="KW-0413">Isomerase</keyword>
<evidence type="ECO:0000256" key="5">
    <source>
        <dbReference type="ARBA" id="ARBA00022833"/>
    </source>
</evidence>
<dbReference type="Gene3D" id="2.60.120.520">
    <property type="entry name" value="pectin degrading enzyme 5-keto 4- deoxyuronate isomerase, domain 1"/>
    <property type="match status" value="1"/>
</dbReference>
<comment type="function">
    <text evidence="7">Catalyzes the isomerization of 5-dehydro-4-deoxy-D-glucuronate to 3-deoxy-D-glycero-2,5-hexodiulosonate.</text>
</comment>
<feature type="binding site" evidence="7">
    <location>
        <position position="241"/>
    </location>
    <ligand>
        <name>Zn(2+)</name>
        <dbReference type="ChEBI" id="CHEBI:29105"/>
    </ligand>
</feature>
<comment type="pathway">
    <text evidence="2 7">Glycan metabolism; pectin degradation; 2-dehydro-3-deoxy-D-gluconate from pectin: step 4/5.</text>
</comment>
<dbReference type="EC" id="5.3.1.17" evidence="7"/>
<keyword evidence="9" id="KW-1185">Reference proteome</keyword>
<name>A0A2T0RZG9_9RHOB</name>
<dbReference type="HAMAP" id="MF_00687">
    <property type="entry name" value="KduI"/>
    <property type="match status" value="1"/>
</dbReference>
<dbReference type="PANTHER" id="PTHR38461:SF1">
    <property type="entry name" value="4-DEOXY-L-THREO-5-HEXOSULOSE-URONATE KETOL-ISOMERASE"/>
    <property type="match status" value="1"/>
</dbReference>
<evidence type="ECO:0000256" key="3">
    <source>
        <dbReference type="ARBA" id="ARBA00008086"/>
    </source>
</evidence>
<dbReference type="CDD" id="cd20294">
    <property type="entry name" value="cupin_KduI_N"/>
    <property type="match status" value="1"/>
</dbReference>
<dbReference type="PIRSF" id="PIRSF006625">
    <property type="entry name" value="KduI"/>
    <property type="match status" value="1"/>
</dbReference>
<feature type="binding site" evidence="7">
    <location>
        <position position="194"/>
    </location>
    <ligand>
        <name>Zn(2+)</name>
        <dbReference type="ChEBI" id="CHEBI:29105"/>
    </ligand>
</feature>
<evidence type="ECO:0000256" key="1">
    <source>
        <dbReference type="ARBA" id="ARBA00000552"/>
    </source>
</evidence>
<evidence type="ECO:0000313" key="9">
    <source>
        <dbReference type="Proteomes" id="UP000239480"/>
    </source>
</evidence>
<evidence type="ECO:0000256" key="4">
    <source>
        <dbReference type="ARBA" id="ARBA00022723"/>
    </source>
</evidence>
<dbReference type="SUPFAM" id="SSF51182">
    <property type="entry name" value="RmlC-like cupins"/>
    <property type="match status" value="1"/>
</dbReference>
<dbReference type="CDD" id="cd20491">
    <property type="entry name" value="cupin_KduI_C"/>
    <property type="match status" value="1"/>
</dbReference>
<dbReference type="AlphaFoldDB" id="A0A2T0RZG9"/>
<comment type="similarity">
    <text evidence="3 7">Belongs to the KduI family.</text>
</comment>
<dbReference type="GO" id="GO:0045490">
    <property type="term" value="P:pectin catabolic process"/>
    <property type="evidence" value="ECO:0007669"/>
    <property type="project" value="UniProtKB-UniRule"/>
</dbReference>
<evidence type="ECO:0000256" key="7">
    <source>
        <dbReference type="HAMAP-Rule" id="MF_00687"/>
    </source>
</evidence>
<keyword evidence="5 7" id="KW-0862">Zinc</keyword>
<dbReference type="GO" id="GO:0008697">
    <property type="term" value="F:4-deoxy-L-threo-5-hexosulose-uronate ketol-isomerase activity"/>
    <property type="evidence" value="ECO:0007669"/>
    <property type="project" value="UniProtKB-UniRule"/>
</dbReference>
<dbReference type="InterPro" id="IPR011051">
    <property type="entry name" value="RmlC_Cupin_sf"/>
</dbReference>
<comment type="cofactor">
    <cofactor evidence="7">
        <name>Zn(2+)</name>
        <dbReference type="ChEBI" id="CHEBI:29105"/>
    </cofactor>
    <text evidence="7">Binds 1 zinc ion per subunit.</text>
</comment>
<dbReference type="NCBIfam" id="NF002091">
    <property type="entry name" value="PRK00924.1"/>
    <property type="match status" value="1"/>
</dbReference>
<dbReference type="GO" id="GO:0019698">
    <property type="term" value="P:D-galacturonate catabolic process"/>
    <property type="evidence" value="ECO:0007669"/>
    <property type="project" value="TreeGrafter"/>
</dbReference>
<organism evidence="8 9">
    <name type="scientific">Aliiruegeria haliotis</name>
    <dbReference type="NCBI Taxonomy" id="1280846"/>
    <lineage>
        <taxon>Bacteria</taxon>
        <taxon>Pseudomonadati</taxon>
        <taxon>Pseudomonadota</taxon>
        <taxon>Alphaproteobacteria</taxon>
        <taxon>Rhodobacterales</taxon>
        <taxon>Roseobacteraceae</taxon>
        <taxon>Aliiruegeria</taxon>
    </lineage>
</organism>
<dbReference type="GO" id="GO:0008270">
    <property type="term" value="F:zinc ion binding"/>
    <property type="evidence" value="ECO:0007669"/>
    <property type="project" value="UniProtKB-UniRule"/>
</dbReference>
<accession>A0A2T0RZG9</accession>
<evidence type="ECO:0000256" key="2">
    <source>
        <dbReference type="ARBA" id="ARBA00005148"/>
    </source>
</evidence>